<comment type="similarity">
    <text evidence="1">Belongs to the barstar family.</text>
</comment>
<organism evidence="3 4">
    <name type="scientific">Allobranchiibius huperziae</name>
    <dbReference type="NCBI Taxonomy" id="1874116"/>
    <lineage>
        <taxon>Bacteria</taxon>
        <taxon>Bacillati</taxon>
        <taxon>Actinomycetota</taxon>
        <taxon>Actinomycetes</taxon>
        <taxon>Micrococcales</taxon>
        <taxon>Dermacoccaceae</taxon>
        <taxon>Allobranchiibius</taxon>
    </lineage>
</organism>
<dbReference type="InterPro" id="IPR000468">
    <property type="entry name" value="Barstar"/>
</dbReference>
<feature type="domain" description="Barstar (barnase inhibitor)" evidence="2">
    <location>
        <begin position="54"/>
        <end position="127"/>
    </location>
</feature>
<dbReference type="Gene3D" id="3.30.370.10">
    <property type="entry name" value="Barstar-like"/>
    <property type="match status" value="1"/>
</dbReference>
<evidence type="ECO:0000313" key="4">
    <source>
        <dbReference type="Proteomes" id="UP000571817"/>
    </source>
</evidence>
<evidence type="ECO:0000256" key="1">
    <source>
        <dbReference type="ARBA" id="ARBA00006845"/>
    </source>
</evidence>
<evidence type="ECO:0000313" key="3">
    <source>
        <dbReference type="EMBL" id="NYJ75493.1"/>
    </source>
</evidence>
<keyword evidence="4" id="KW-1185">Reference proteome</keyword>
<proteinExistence type="inferred from homology"/>
<dbReference type="SUPFAM" id="SSF52038">
    <property type="entry name" value="Barstar-related"/>
    <property type="match status" value="1"/>
</dbReference>
<gene>
    <name evidence="3" type="ORF">HNR15_002456</name>
</gene>
<sequence length="142" mass="14916">MNDAPRRPVGGEGPEAVARLALARAMAATASGALILEIGPVLAAEEGVRAGWHVVHLEAWGDRAAFLRECARAFDLPDWFGHNWDALADSLSDVQHLPGTLVVWAGARGLADDVRATATEIFADRADAGPAPFLVVDVGSEP</sequence>
<dbReference type="RefSeq" id="WP_218883701.1">
    <property type="nucleotide sequence ID" value="NZ_JACCFW010000001.1"/>
</dbReference>
<protein>
    <submittedName>
        <fullName evidence="3">RNAse (Barnase) inhibitor barstar</fullName>
    </submittedName>
</protein>
<accession>A0A853DHK0</accession>
<dbReference type="InterPro" id="IPR035905">
    <property type="entry name" value="Barstar-like_sf"/>
</dbReference>
<dbReference type="Pfam" id="PF01337">
    <property type="entry name" value="Barstar"/>
    <property type="match status" value="1"/>
</dbReference>
<reference evidence="3 4" key="1">
    <citation type="submission" date="2020-07" db="EMBL/GenBank/DDBJ databases">
        <title>Sequencing the genomes of 1000 actinobacteria strains.</title>
        <authorList>
            <person name="Klenk H.-P."/>
        </authorList>
    </citation>
    <scope>NUCLEOTIDE SEQUENCE [LARGE SCALE GENOMIC DNA]</scope>
    <source>
        <strain evidence="3 4">DSM 29531</strain>
    </source>
</reference>
<dbReference type="EMBL" id="JACCFW010000001">
    <property type="protein sequence ID" value="NYJ75493.1"/>
    <property type="molecule type" value="Genomic_DNA"/>
</dbReference>
<dbReference type="AlphaFoldDB" id="A0A853DHK0"/>
<name>A0A853DHK0_9MICO</name>
<evidence type="ECO:0000259" key="2">
    <source>
        <dbReference type="Pfam" id="PF01337"/>
    </source>
</evidence>
<dbReference type="Proteomes" id="UP000571817">
    <property type="component" value="Unassembled WGS sequence"/>
</dbReference>
<comment type="caution">
    <text evidence="3">The sequence shown here is derived from an EMBL/GenBank/DDBJ whole genome shotgun (WGS) entry which is preliminary data.</text>
</comment>